<dbReference type="InterPro" id="IPR036322">
    <property type="entry name" value="WD40_repeat_dom_sf"/>
</dbReference>
<protein>
    <submittedName>
        <fullName evidence="2">Uncharacterized protein</fullName>
    </submittedName>
</protein>
<keyword evidence="3" id="KW-1185">Reference proteome</keyword>
<dbReference type="InterPro" id="IPR015943">
    <property type="entry name" value="WD40/YVTN_repeat-like_dom_sf"/>
</dbReference>
<dbReference type="SUPFAM" id="SSF50978">
    <property type="entry name" value="WD40 repeat-like"/>
    <property type="match status" value="1"/>
</dbReference>
<comment type="caution">
    <text evidence="2">The sequence shown here is derived from an EMBL/GenBank/DDBJ whole genome shotgun (WGS) entry which is preliminary data.</text>
</comment>
<evidence type="ECO:0000313" key="2">
    <source>
        <dbReference type="EMBL" id="ETO12265.1"/>
    </source>
</evidence>
<accession>X6MGU1</accession>
<evidence type="ECO:0000313" key="3">
    <source>
        <dbReference type="Proteomes" id="UP000023152"/>
    </source>
</evidence>
<reference evidence="2 3" key="1">
    <citation type="journal article" date="2013" name="Curr. Biol.">
        <title>The Genome of the Foraminiferan Reticulomyxa filosa.</title>
        <authorList>
            <person name="Glockner G."/>
            <person name="Hulsmann N."/>
            <person name="Schleicher M."/>
            <person name="Noegel A.A."/>
            <person name="Eichinger L."/>
            <person name="Gallinger C."/>
            <person name="Pawlowski J."/>
            <person name="Sierra R."/>
            <person name="Euteneuer U."/>
            <person name="Pillet L."/>
            <person name="Moustafa A."/>
            <person name="Platzer M."/>
            <person name="Groth M."/>
            <person name="Szafranski K."/>
            <person name="Schliwa M."/>
        </authorList>
    </citation>
    <scope>NUCLEOTIDE SEQUENCE [LARGE SCALE GENOMIC DNA]</scope>
</reference>
<sequence length="295" mass="35813">MIRLSNKKCAILKFFMFVILLKNNRKRKKCIELFAFECFIWRDAPVYMVNIFNNYFIPIKLNDIFLFPFFFGQVLFIFIEKEIICIVKILFFMLKKVQYLPFYIIKKKDKMTTLSNEKRTSAQLVLVSFITSFQKSEEEKIQVIIQYWIRILKIKLRWIYEFYKIVVNYAPIVFMFDTFRLSSKLINTFTRHTNAVLSIDYSTFTDYQLICSGSHDKTVYGMLITTNKFNHSIERMRLWIDCDYQEKQIREIKVFVHINYILESITMTKQSVFFLFQHQINFQIQYVAKKTERLK</sequence>
<feature type="transmembrane region" description="Helical" evidence="1">
    <location>
        <begin position="64"/>
        <end position="91"/>
    </location>
</feature>
<keyword evidence="1" id="KW-0472">Membrane</keyword>
<dbReference type="Proteomes" id="UP000023152">
    <property type="component" value="Unassembled WGS sequence"/>
</dbReference>
<keyword evidence="1" id="KW-0812">Transmembrane</keyword>
<proteinExistence type="predicted"/>
<evidence type="ECO:0000256" key="1">
    <source>
        <dbReference type="SAM" id="Phobius"/>
    </source>
</evidence>
<organism evidence="2 3">
    <name type="scientific">Reticulomyxa filosa</name>
    <dbReference type="NCBI Taxonomy" id="46433"/>
    <lineage>
        <taxon>Eukaryota</taxon>
        <taxon>Sar</taxon>
        <taxon>Rhizaria</taxon>
        <taxon>Retaria</taxon>
        <taxon>Foraminifera</taxon>
        <taxon>Monothalamids</taxon>
        <taxon>Reticulomyxidae</taxon>
        <taxon>Reticulomyxa</taxon>
    </lineage>
</organism>
<keyword evidence="1" id="KW-1133">Transmembrane helix</keyword>
<gene>
    <name evidence="2" type="ORF">RFI_25112</name>
</gene>
<dbReference type="AlphaFoldDB" id="X6MGU1"/>
<dbReference type="EMBL" id="ASPP01021558">
    <property type="protein sequence ID" value="ETO12265.1"/>
    <property type="molecule type" value="Genomic_DNA"/>
</dbReference>
<name>X6MGU1_RETFI</name>
<dbReference type="Gene3D" id="2.130.10.10">
    <property type="entry name" value="YVTN repeat-like/Quinoprotein amine dehydrogenase"/>
    <property type="match status" value="1"/>
</dbReference>